<sequence>MKDDREIFTLDSNTVASNPGRVKVMPLVLMRHIHEPIFLLIALLASIAFTIDVSLIWGGIALLIFLAVNIFYWRRKKEHFAHGDSNGGIVISENPKLVAVTTNLSIGFGGNYPVVKIISYKGKKRLNDRIGTVALYQGSNNTTTHWEDFFPVPVEYVNNNKIELENVLQSYSEESWKVLQNRIQQINKPYREGLFKIYSEESNW</sequence>
<dbReference type="Pfam" id="PF11580">
    <property type="entry name" value="DUF3239"/>
    <property type="match status" value="1"/>
</dbReference>
<keyword evidence="1" id="KW-0472">Membrane</keyword>
<evidence type="ECO:0000256" key="1">
    <source>
        <dbReference type="SAM" id="Phobius"/>
    </source>
</evidence>
<accession>A0A3G6N8J2</accession>
<reference evidence="2 3" key="1">
    <citation type="submission" date="2018-11" db="EMBL/GenBank/DDBJ databases">
        <title>Proposal to divide the Flavobacteriaceae and reorganize its genera based on Amino Acid Identity values calculated from whole genome sequences.</title>
        <authorList>
            <person name="Nicholson A.C."/>
            <person name="Gulvik C.A."/>
            <person name="Whitney A.M."/>
            <person name="Humrighouse B.W."/>
            <person name="Bell M."/>
            <person name="Holmes B."/>
            <person name="Steigerwalt A."/>
            <person name="Villarma A."/>
            <person name="Sheth M."/>
            <person name="Batra D."/>
            <person name="Pryor J."/>
            <person name="Bernardet J.-F."/>
            <person name="Hugo C."/>
            <person name="Kampfer P."/>
            <person name="Newman J."/>
            <person name="Mcquiston J.R."/>
        </authorList>
    </citation>
    <scope>NUCLEOTIDE SEQUENCE [LARGE SCALE GENOMIC DNA]</scope>
    <source>
        <strain evidence="2 3">G0211</strain>
    </source>
</reference>
<evidence type="ECO:0000313" key="2">
    <source>
        <dbReference type="EMBL" id="AZA62718.1"/>
    </source>
</evidence>
<proteinExistence type="predicted"/>
<dbReference type="AlphaFoldDB" id="A0A3G6N8J2"/>
<feature type="transmembrane region" description="Helical" evidence="1">
    <location>
        <begin position="33"/>
        <end position="49"/>
    </location>
</feature>
<evidence type="ECO:0000313" key="3">
    <source>
        <dbReference type="Proteomes" id="UP000269076"/>
    </source>
</evidence>
<dbReference type="InterPro" id="IPR021632">
    <property type="entry name" value="DUF3239"/>
</dbReference>
<dbReference type="Gene3D" id="2.40.410.10">
    <property type="entry name" value="putative membrane protein from Corynebacterium diphtheriae superfamily"/>
    <property type="match status" value="1"/>
</dbReference>
<protein>
    <submittedName>
        <fullName evidence="2">DUF3239 domain-containing protein</fullName>
    </submittedName>
</protein>
<keyword evidence="1" id="KW-1133">Transmembrane helix</keyword>
<dbReference type="EMBL" id="CP033928">
    <property type="protein sequence ID" value="AZA62718.1"/>
    <property type="molecule type" value="Genomic_DNA"/>
</dbReference>
<name>A0A3G6N8J2_9FLAO</name>
<organism evidence="2 3">
    <name type="scientific">Chryseobacterium indoltheticum</name>
    <dbReference type="NCBI Taxonomy" id="254"/>
    <lineage>
        <taxon>Bacteria</taxon>
        <taxon>Pseudomonadati</taxon>
        <taxon>Bacteroidota</taxon>
        <taxon>Flavobacteriia</taxon>
        <taxon>Flavobacteriales</taxon>
        <taxon>Weeksellaceae</taxon>
        <taxon>Chryseobacterium group</taxon>
        <taxon>Chryseobacterium</taxon>
    </lineage>
</organism>
<dbReference type="RefSeq" id="WP_123887098.1">
    <property type="nucleotide sequence ID" value="NZ_CP033928.1"/>
</dbReference>
<keyword evidence="1" id="KW-0812">Transmembrane</keyword>
<feature type="transmembrane region" description="Helical" evidence="1">
    <location>
        <begin position="55"/>
        <end position="73"/>
    </location>
</feature>
<dbReference type="Proteomes" id="UP000269076">
    <property type="component" value="Chromosome"/>
</dbReference>
<dbReference type="InterPro" id="IPR023124">
    <property type="entry name" value="DUF3239_dom_sf"/>
</dbReference>
<gene>
    <name evidence="2" type="ORF">EG340_17555</name>
</gene>